<reference evidence="4 5" key="1">
    <citation type="submission" date="2014-05" db="EMBL/GenBank/DDBJ databases">
        <authorList>
            <person name="Sibley D."/>
            <person name="Venepally P."/>
            <person name="Karamycheva S."/>
            <person name="Hadjithomas M."/>
            <person name="Khan A."/>
            <person name="Brunk B."/>
            <person name="Roos D."/>
            <person name="Caler E."/>
            <person name="Lorenzi H."/>
        </authorList>
    </citation>
    <scope>NUCLEOTIDE SEQUENCE [LARGE SCALE GENOMIC DNA]</scope>
    <source>
        <strain evidence="4 5">RUB</strain>
    </source>
</reference>
<dbReference type="VEuPathDB" id="ToxoDB:TGRUB_219250"/>
<feature type="transmembrane region" description="Helical" evidence="2">
    <location>
        <begin position="82"/>
        <end position="102"/>
    </location>
</feature>
<dbReference type="Proteomes" id="UP000028834">
    <property type="component" value="Unassembled WGS sequence"/>
</dbReference>
<dbReference type="EMBL" id="AFYV02000485">
    <property type="protein sequence ID" value="KFG64883.1"/>
    <property type="molecule type" value="Genomic_DNA"/>
</dbReference>
<name>A0A086M7L5_TOXGO</name>
<feature type="compositionally biased region" description="Low complexity" evidence="1">
    <location>
        <begin position="17"/>
        <end position="29"/>
    </location>
</feature>
<feature type="domain" description="N-acetyltransferase" evidence="3">
    <location>
        <begin position="171"/>
        <end position="341"/>
    </location>
</feature>
<feature type="compositionally biased region" description="Low complexity" evidence="1">
    <location>
        <begin position="110"/>
        <end position="119"/>
    </location>
</feature>
<feature type="region of interest" description="Disordered" evidence="1">
    <location>
        <begin position="1"/>
        <end position="42"/>
    </location>
</feature>
<feature type="region of interest" description="Disordered" evidence="1">
    <location>
        <begin position="110"/>
        <end position="137"/>
    </location>
</feature>
<evidence type="ECO:0000259" key="3">
    <source>
        <dbReference type="PROSITE" id="PS51186"/>
    </source>
</evidence>
<protein>
    <submittedName>
        <fullName evidence="4">Acetyltransferase, GNAT family protein</fullName>
    </submittedName>
</protein>
<keyword evidence="2" id="KW-0472">Membrane</keyword>
<dbReference type="InterPro" id="IPR016181">
    <property type="entry name" value="Acyl_CoA_acyltransferase"/>
</dbReference>
<dbReference type="Gene3D" id="3.40.630.30">
    <property type="match status" value="1"/>
</dbReference>
<organism evidence="4 5">
    <name type="scientific">Toxoplasma gondii RUB</name>
    <dbReference type="NCBI Taxonomy" id="935652"/>
    <lineage>
        <taxon>Eukaryota</taxon>
        <taxon>Sar</taxon>
        <taxon>Alveolata</taxon>
        <taxon>Apicomplexa</taxon>
        <taxon>Conoidasida</taxon>
        <taxon>Coccidia</taxon>
        <taxon>Eucoccidiorida</taxon>
        <taxon>Eimeriorina</taxon>
        <taxon>Sarcocystidae</taxon>
        <taxon>Toxoplasma</taxon>
    </lineage>
</organism>
<sequence length="823" mass="89507">MNRREPASEMGARRQESASGASSADAVAAPRNHSRNERPSECLAFRLRAPSSSPSCSSSGKKRLLPSAWVATRGRRLLTRPFLQLCLLVLIVSILSQQFFLIPGLSADSRSSDSPADGATTPVHGDSQPTSKKEARQKVVSRADSSIALQSPSSTIASRIAGRKETLQRLIEFDMFRDDDVEDVRSLLLRTDEYPVKYSSSTMQYFLRRPLFKQLSVVAREKQPAGPGQRRKIIGVAGTSLDDQGMANIMMLAIDSNYRRMGLGRELLRQSLELASLFARGSKRNPNPRYQIDRARLHVWVTQAPPLSLYLSTGFTPVEYIPNYYSSQNVQAGYDLQLSLPYRTVEERLRTAVAKQEKLIAALESKVEQLSFGPPGSGAAKIAKALPPVVVTPMREASSDEEQKVIAFLVAQNDKQLLQSAQVAFGNATLRNFAAFASSPTGNVVGALWLKNPVKDGVLSGIETIVDEDADPDAVLYLFEYLLLEAGKAEHGAIEKVINRIPAEDLAALIHHWESGFRVTNFFEVTGKEEEQWGDASGFDGLFEWRKDRRFEHEMTVSIPWTKPEEFALTQRVKLNKSRIILLSDAVKELQKNPPQTASTVGADPSASASSVKRTSLPPVELPAKTAEGPEPHKLFSETPGADPTEAVHAASPSGELVGESASSASAQGSEKTGGPGERRPEREALESGETAAAGKAKRKNGEQERPQGTGPSESQVGAKRQEEDGEGEFPFLQNCTALLLVATGFLLLILCWRRCWLKGGPIDSPASLHAAAGSEATACSRARRAEPGSPGSFSGMRPQAKKEGYAPVVLPLGIHEQFDDEA</sequence>
<dbReference type="AlphaFoldDB" id="A0A086M7L5"/>
<dbReference type="Pfam" id="PF00583">
    <property type="entry name" value="Acetyltransf_1"/>
    <property type="match status" value="1"/>
</dbReference>
<gene>
    <name evidence="4" type="ORF">TGRUB_219250</name>
</gene>
<dbReference type="OrthoDB" id="47374at2759"/>
<proteinExistence type="predicted"/>
<accession>A0A086M7L5</accession>
<dbReference type="InterPro" id="IPR000182">
    <property type="entry name" value="GNAT_dom"/>
</dbReference>
<dbReference type="CDD" id="cd04301">
    <property type="entry name" value="NAT_SF"/>
    <property type="match status" value="1"/>
</dbReference>
<evidence type="ECO:0000256" key="1">
    <source>
        <dbReference type="SAM" id="MobiDB-lite"/>
    </source>
</evidence>
<dbReference type="PROSITE" id="PS51186">
    <property type="entry name" value="GNAT"/>
    <property type="match status" value="1"/>
</dbReference>
<comment type="caution">
    <text evidence="4">The sequence shown here is derived from an EMBL/GenBank/DDBJ whole genome shotgun (WGS) entry which is preliminary data.</text>
</comment>
<keyword evidence="4" id="KW-0808">Transferase</keyword>
<dbReference type="GO" id="GO:0016747">
    <property type="term" value="F:acyltransferase activity, transferring groups other than amino-acyl groups"/>
    <property type="evidence" value="ECO:0007669"/>
    <property type="project" value="InterPro"/>
</dbReference>
<dbReference type="SUPFAM" id="SSF55729">
    <property type="entry name" value="Acyl-CoA N-acyltransferases (Nat)"/>
    <property type="match status" value="1"/>
</dbReference>
<feature type="compositionally biased region" description="Basic and acidic residues" evidence="1">
    <location>
        <begin position="1"/>
        <end position="16"/>
    </location>
</feature>
<evidence type="ECO:0000313" key="5">
    <source>
        <dbReference type="Proteomes" id="UP000028834"/>
    </source>
</evidence>
<evidence type="ECO:0000313" key="4">
    <source>
        <dbReference type="EMBL" id="KFG64883.1"/>
    </source>
</evidence>
<keyword evidence="2" id="KW-1133">Transmembrane helix</keyword>
<keyword evidence="2" id="KW-0812">Transmembrane</keyword>
<feature type="compositionally biased region" description="Basic and acidic residues" evidence="1">
    <location>
        <begin position="677"/>
        <end position="686"/>
    </location>
</feature>
<evidence type="ECO:0000256" key="2">
    <source>
        <dbReference type="SAM" id="Phobius"/>
    </source>
</evidence>
<feature type="region of interest" description="Disordered" evidence="1">
    <location>
        <begin position="593"/>
        <end position="726"/>
    </location>
</feature>